<feature type="compositionally biased region" description="Low complexity" evidence="1">
    <location>
        <begin position="244"/>
        <end position="261"/>
    </location>
</feature>
<dbReference type="Proteomes" id="UP000054498">
    <property type="component" value="Unassembled WGS sequence"/>
</dbReference>
<protein>
    <submittedName>
        <fullName evidence="2">Uncharacterized protein</fullName>
    </submittedName>
</protein>
<feature type="compositionally biased region" description="Acidic residues" evidence="1">
    <location>
        <begin position="299"/>
        <end position="319"/>
    </location>
</feature>
<feature type="region of interest" description="Disordered" evidence="1">
    <location>
        <begin position="276"/>
        <end position="402"/>
    </location>
</feature>
<organism evidence="2 3">
    <name type="scientific">Monoraphidium neglectum</name>
    <dbReference type="NCBI Taxonomy" id="145388"/>
    <lineage>
        <taxon>Eukaryota</taxon>
        <taxon>Viridiplantae</taxon>
        <taxon>Chlorophyta</taxon>
        <taxon>core chlorophytes</taxon>
        <taxon>Chlorophyceae</taxon>
        <taxon>CS clade</taxon>
        <taxon>Sphaeropleales</taxon>
        <taxon>Selenastraceae</taxon>
        <taxon>Monoraphidium</taxon>
    </lineage>
</organism>
<feature type="compositionally biased region" description="Low complexity" evidence="1">
    <location>
        <begin position="215"/>
        <end position="226"/>
    </location>
</feature>
<dbReference type="OrthoDB" id="10669317at2759"/>
<keyword evidence="3" id="KW-1185">Reference proteome</keyword>
<sequence>MSEQTSADLAGLEELQQKLARCLVANQEGAICQEGVEAFLDLYDQAGGSGAEARARIKEDVKALARGIEDGLGPGPQRLNVSVQELRFRPCDAECAAPCLLTFTLDDGATPQRIQLIDATHAAQQRQQQQQQQEGGGTPGPERPSGIGGGCDVGEAGFEGARVVGVSPQLQPGGAHTFRIESPGVYVFASEVFTFMTGRIRATAAPQASQRPPAKADAAAAEAAADGRPNQDDQDDRPGDEGVRAAPAARAPRLSVASAASHRLSEDAVCELVVRRGGDGEQQQQQQQQQQQLKREPPAPDDDDEGEAYSSDFECEEEEAKGGDECRQRVQQRPFVGTGRRSCAQAFTPPCRSSSADEDGGGGGDDDDDSVCARGSSVAGSGSCGDASPAGSDSPPPRALERLACGPLGAAAAPGGALQALADAAESAGRAASAPTQRSSFALGLEGITLSFDTALLRGGGGERGSGGGSDAGRASSGGSSLDDGRSGEEETPGGGDGHAQGGDGDPRLDGYTRIPSDDGESGAASPAAA</sequence>
<feature type="region of interest" description="Disordered" evidence="1">
    <location>
        <begin position="120"/>
        <end position="154"/>
    </location>
</feature>
<dbReference type="AlphaFoldDB" id="A0A0D2LTC7"/>
<dbReference type="EMBL" id="KK105154">
    <property type="protein sequence ID" value="KIY92971.1"/>
    <property type="molecule type" value="Genomic_DNA"/>
</dbReference>
<reference evidence="2 3" key="1">
    <citation type="journal article" date="2013" name="BMC Genomics">
        <title>Reconstruction of the lipid metabolism for the microalga Monoraphidium neglectum from its genome sequence reveals characteristics suitable for biofuel production.</title>
        <authorList>
            <person name="Bogen C."/>
            <person name="Al-Dilaimi A."/>
            <person name="Albersmeier A."/>
            <person name="Wichmann J."/>
            <person name="Grundmann M."/>
            <person name="Rupp O."/>
            <person name="Lauersen K.J."/>
            <person name="Blifernez-Klassen O."/>
            <person name="Kalinowski J."/>
            <person name="Goesmann A."/>
            <person name="Mussgnug J.H."/>
            <person name="Kruse O."/>
        </authorList>
    </citation>
    <scope>NUCLEOTIDE SEQUENCE [LARGE SCALE GENOMIC DNA]</scope>
    <source>
        <strain evidence="2 3">SAG 48.87</strain>
    </source>
</reference>
<evidence type="ECO:0000313" key="3">
    <source>
        <dbReference type="Proteomes" id="UP000054498"/>
    </source>
</evidence>
<dbReference type="GeneID" id="25732609"/>
<feature type="compositionally biased region" description="Low complexity" evidence="1">
    <location>
        <begin position="472"/>
        <end position="482"/>
    </location>
</feature>
<evidence type="ECO:0000256" key="1">
    <source>
        <dbReference type="SAM" id="MobiDB-lite"/>
    </source>
</evidence>
<dbReference type="KEGG" id="mng:MNEG_14992"/>
<feature type="compositionally biased region" description="Low complexity" evidence="1">
    <location>
        <begin position="282"/>
        <end position="292"/>
    </location>
</feature>
<feature type="region of interest" description="Disordered" evidence="1">
    <location>
        <begin position="456"/>
        <end position="530"/>
    </location>
</feature>
<feature type="compositionally biased region" description="Gly residues" evidence="1">
    <location>
        <begin position="458"/>
        <end position="471"/>
    </location>
</feature>
<name>A0A0D2LTC7_9CHLO</name>
<evidence type="ECO:0000313" key="2">
    <source>
        <dbReference type="EMBL" id="KIY92971.1"/>
    </source>
</evidence>
<gene>
    <name evidence="2" type="ORF">MNEG_14992</name>
</gene>
<dbReference type="RefSeq" id="XP_013891991.1">
    <property type="nucleotide sequence ID" value="XM_014036537.1"/>
</dbReference>
<feature type="non-terminal residue" evidence="2">
    <location>
        <position position="530"/>
    </location>
</feature>
<feature type="compositionally biased region" description="Acidic residues" evidence="1">
    <location>
        <begin position="356"/>
        <end position="370"/>
    </location>
</feature>
<feature type="compositionally biased region" description="Gly residues" evidence="1">
    <location>
        <begin position="493"/>
        <end position="504"/>
    </location>
</feature>
<feature type="region of interest" description="Disordered" evidence="1">
    <location>
        <begin position="204"/>
        <end position="261"/>
    </location>
</feature>
<feature type="compositionally biased region" description="Low complexity" evidence="1">
    <location>
        <begin position="124"/>
        <end position="133"/>
    </location>
</feature>
<proteinExistence type="predicted"/>
<accession>A0A0D2LTC7</accession>